<dbReference type="RefSeq" id="WP_394823127.1">
    <property type="nucleotide sequence ID" value="NZ_CP089984.1"/>
</dbReference>
<evidence type="ECO:0000313" key="2">
    <source>
        <dbReference type="EMBL" id="WXB13515.1"/>
    </source>
</evidence>
<keyword evidence="3" id="KW-1185">Reference proteome</keyword>
<evidence type="ECO:0000256" key="1">
    <source>
        <dbReference type="SAM" id="Phobius"/>
    </source>
</evidence>
<name>A0ABZ2LWL2_9BACT</name>
<feature type="transmembrane region" description="Helical" evidence="1">
    <location>
        <begin position="97"/>
        <end position="115"/>
    </location>
</feature>
<sequence>MNTTLLTLPFLVQGALMGVDEGWFHRRRGLPRWERIGHPLDTLTVTACYAWLVFRRPEMPGALAVYAALAIASCLFVTKDEFVHKQLCSAKESWIHALLFGLHPIAFFAAGLLWLEDPNNVILKAQLALTSSFALYQGIYWGPWNRTPTRSAV</sequence>
<keyword evidence="1" id="KW-0812">Transmembrane</keyword>
<gene>
    <name evidence="2" type="ORF">LZC94_37440</name>
</gene>
<evidence type="ECO:0000313" key="3">
    <source>
        <dbReference type="Proteomes" id="UP001370348"/>
    </source>
</evidence>
<dbReference type="EMBL" id="CP089984">
    <property type="protein sequence ID" value="WXB13515.1"/>
    <property type="molecule type" value="Genomic_DNA"/>
</dbReference>
<keyword evidence="1" id="KW-0472">Membrane</keyword>
<reference evidence="2 3" key="1">
    <citation type="submission" date="2021-12" db="EMBL/GenBank/DDBJ databases">
        <title>Discovery of the Pendulisporaceae a myxobacterial family with distinct sporulation behavior and unique specialized metabolism.</title>
        <authorList>
            <person name="Garcia R."/>
            <person name="Popoff A."/>
            <person name="Bader C.D."/>
            <person name="Loehr J."/>
            <person name="Walesch S."/>
            <person name="Walt C."/>
            <person name="Boldt J."/>
            <person name="Bunk B."/>
            <person name="Haeckl F.J.F.P.J."/>
            <person name="Gunesch A.P."/>
            <person name="Birkelbach J."/>
            <person name="Nuebel U."/>
            <person name="Pietschmann T."/>
            <person name="Bach T."/>
            <person name="Mueller R."/>
        </authorList>
    </citation>
    <scope>NUCLEOTIDE SEQUENCE [LARGE SCALE GENOMIC DNA]</scope>
    <source>
        <strain evidence="2 3">MSr11954</strain>
    </source>
</reference>
<proteinExistence type="predicted"/>
<accession>A0ABZ2LWL2</accession>
<feature type="transmembrane region" description="Helical" evidence="1">
    <location>
        <begin position="59"/>
        <end position="77"/>
    </location>
</feature>
<keyword evidence="1" id="KW-1133">Transmembrane helix</keyword>
<dbReference type="Proteomes" id="UP001370348">
    <property type="component" value="Chromosome"/>
</dbReference>
<protein>
    <submittedName>
        <fullName evidence="2">Uncharacterized protein</fullName>
    </submittedName>
</protein>
<organism evidence="2 3">
    <name type="scientific">Pendulispora albinea</name>
    <dbReference type="NCBI Taxonomy" id="2741071"/>
    <lineage>
        <taxon>Bacteria</taxon>
        <taxon>Pseudomonadati</taxon>
        <taxon>Myxococcota</taxon>
        <taxon>Myxococcia</taxon>
        <taxon>Myxococcales</taxon>
        <taxon>Sorangiineae</taxon>
        <taxon>Pendulisporaceae</taxon>
        <taxon>Pendulispora</taxon>
    </lineage>
</organism>